<dbReference type="GO" id="GO:0003677">
    <property type="term" value="F:DNA binding"/>
    <property type="evidence" value="ECO:0007669"/>
    <property type="project" value="UniProtKB-UniRule"/>
</dbReference>
<dbReference type="PANTHER" id="PTHR47506">
    <property type="entry name" value="TRANSCRIPTIONAL REGULATORY PROTEIN"/>
    <property type="match status" value="1"/>
</dbReference>
<dbReference type="InterPro" id="IPR009057">
    <property type="entry name" value="Homeodomain-like_sf"/>
</dbReference>
<dbReference type="SUPFAM" id="SSF48498">
    <property type="entry name" value="Tetracyclin repressor-like, C-terminal domain"/>
    <property type="match status" value="1"/>
</dbReference>
<dbReference type="PROSITE" id="PS50977">
    <property type="entry name" value="HTH_TETR_2"/>
    <property type="match status" value="1"/>
</dbReference>
<dbReference type="InterPro" id="IPR001647">
    <property type="entry name" value="HTH_TetR"/>
</dbReference>
<proteinExistence type="predicted"/>
<gene>
    <name evidence="6" type="ORF">OMM_03478</name>
</gene>
<dbReference type="Proteomes" id="UP000189670">
    <property type="component" value="Unassembled WGS sequence"/>
</dbReference>
<dbReference type="InterPro" id="IPR036271">
    <property type="entry name" value="Tet_transcr_reg_TetR-rel_C_sf"/>
</dbReference>
<dbReference type="PRINTS" id="PR00455">
    <property type="entry name" value="HTHTETR"/>
</dbReference>
<feature type="DNA-binding region" description="H-T-H motif" evidence="4">
    <location>
        <begin position="26"/>
        <end position="45"/>
    </location>
</feature>
<name>A0A1V1P5T9_9BACT</name>
<evidence type="ECO:0000256" key="1">
    <source>
        <dbReference type="ARBA" id="ARBA00023015"/>
    </source>
</evidence>
<keyword evidence="2 4" id="KW-0238">DNA-binding</keyword>
<evidence type="ECO:0000313" key="7">
    <source>
        <dbReference type="Proteomes" id="UP000189670"/>
    </source>
</evidence>
<dbReference type="Gene3D" id="1.10.357.10">
    <property type="entry name" value="Tetracycline Repressor, domain 2"/>
    <property type="match status" value="1"/>
</dbReference>
<dbReference type="Pfam" id="PF16925">
    <property type="entry name" value="TetR_C_13"/>
    <property type="match status" value="1"/>
</dbReference>
<feature type="domain" description="HTH tetR-type" evidence="5">
    <location>
        <begin position="3"/>
        <end position="63"/>
    </location>
</feature>
<dbReference type="EMBL" id="ATBP01000488">
    <property type="protein sequence ID" value="ETR70105.1"/>
    <property type="molecule type" value="Genomic_DNA"/>
</dbReference>
<keyword evidence="3" id="KW-0804">Transcription</keyword>
<evidence type="ECO:0000256" key="3">
    <source>
        <dbReference type="ARBA" id="ARBA00023163"/>
    </source>
</evidence>
<dbReference type="SUPFAM" id="SSF46689">
    <property type="entry name" value="Homeodomain-like"/>
    <property type="match status" value="1"/>
</dbReference>
<sequence>MKTETKEKIIQAAFGIIHKKGFNNTGIQEILKTAGVPKGSFYFYFQNKDDLGLHLTDYFLASFISMADETLKTNKSPIAQLRLLFDQLLNNCEMADFQGGCLIGNLAQESGGLNDKFRVKLNEAFNVMQGKIGEFLQNAVSNNELPETTDVNETAGFILSGLEGAILQMKVAKSTEPFRVFNHFIFDKVLK</sequence>
<dbReference type="Pfam" id="PF00440">
    <property type="entry name" value="TetR_N"/>
    <property type="match status" value="1"/>
</dbReference>
<protein>
    <submittedName>
        <fullName evidence="6">TetR family transcriptional regulator</fullName>
    </submittedName>
</protein>
<dbReference type="AlphaFoldDB" id="A0A1V1P5T9"/>
<dbReference type="PANTHER" id="PTHR47506:SF6">
    <property type="entry name" value="HTH-TYPE TRANSCRIPTIONAL REPRESSOR NEMR"/>
    <property type="match status" value="1"/>
</dbReference>
<evidence type="ECO:0000259" key="5">
    <source>
        <dbReference type="PROSITE" id="PS50977"/>
    </source>
</evidence>
<evidence type="ECO:0000256" key="4">
    <source>
        <dbReference type="PROSITE-ProRule" id="PRU00335"/>
    </source>
</evidence>
<keyword evidence="1" id="KW-0805">Transcription regulation</keyword>
<evidence type="ECO:0000313" key="6">
    <source>
        <dbReference type="EMBL" id="ETR70105.1"/>
    </source>
</evidence>
<evidence type="ECO:0000256" key="2">
    <source>
        <dbReference type="ARBA" id="ARBA00023125"/>
    </source>
</evidence>
<organism evidence="6 7">
    <name type="scientific">Candidatus Magnetoglobus multicellularis str. Araruama</name>
    <dbReference type="NCBI Taxonomy" id="890399"/>
    <lineage>
        <taxon>Bacteria</taxon>
        <taxon>Pseudomonadati</taxon>
        <taxon>Thermodesulfobacteriota</taxon>
        <taxon>Desulfobacteria</taxon>
        <taxon>Desulfobacterales</taxon>
        <taxon>Desulfobacteraceae</taxon>
        <taxon>Candidatus Magnetoglobus</taxon>
    </lineage>
</organism>
<dbReference type="InterPro" id="IPR011075">
    <property type="entry name" value="TetR_C"/>
</dbReference>
<reference evidence="7" key="1">
    <citation type="submission" date="2012-11" db="EMBL/GenBank/DDBJ databases">
        <authorList>
            <person name="Lucero-Rivera Y.E."/>
            <person name="Tovar-Ramirez D."/>
        </authorList>
    </citation>
    <scope>NUCLEOTIDE SEQUENCE [LARGE SCALE GENOMIC DNA]</scope>
    <source>
        <strain evidence="7">Araruama</strain>
    </source>
</reference>
<comment type="caution">
    <text evidence="6">The sequence shown here is derived from an EMBL/GenBank/DDBJ whole genome shotgun (WGS) entry which is preliminary data.</text>
</comment>
<accession>A0A1V1P5T9</accession>